<reference evidence="5 6" key="2">
    <citation type="submission" date="2020-05" db="EMBL/GenBank/DDBJ databases">
        <title>Draft genome sequence of Desulfovibrio sp. strainFSS-1.</title>
        <authorList>
            <person name="Shimoshige H."/>
            <person name="Kobayashi H."/>
            <person name="Maekawa T."/>
        </authorList>
    </citation>
    <scope>NUCLEOTIDE SEQUENCE [LARGE SCALE GENOMIC DNA]</scope>
    <source>
        <strain evidence="5 6">SIID29052-01</strain>
    </source>
</reference>
<dbReference type="PANTHER" id="PTHR46401">
    <property type="entry name" value="GLYCOSYLTRANSFERASE WBBK-RELATED"/>
    <property type="match status" value="1"/>
</dbReference>
<evidence type="ECO:0000313" key="5">
    <source>
        <dbReference type="EMBL" id="GFK92637.1"/>
    </source>
</evidence>
<dbReference type="InterPro" id="IPR028098">
    <property type="entry name" value="Glyco_trans_4-like_N"/>
</dbReference>
<sequence>MVSRRRESPPGAPSRAERRERARALPAADAPPPRAASRALPLPLGPPGGYTSSMRIAVSCRSLEYPSGGVREYLVSLLDALLELDRRNTYVLFHSDARFLGRFPGAEEVSLGCSNRLVFDWFRLPPALKRHGIDLAFFPSSNMPPGVPCKAVAAMMDLGYFHGEYRMYRLADTLYMRVAMARTARRAERLLAISGHTRRELEDILGVPGHKVSVTHLAADPLYHRPVPPEAVAELKSRLGLTRPFFLYTGNISPRKNLKGLLEAFADVKDRADADLVVTGGSGWSQDFERWVAALGLEGRVRRLGHVERADMPALYAAALAFVFPSLYEGFGLPVLEAQAVGTPVVCSTAASLPEVAGQSALMADPADRRAMAQALADVAADPALRARLSEAGRANAARFSWRETARQTLEVFEEALRA</sequence>
<keyword evidence="6" id="KW-1185">Reference proteome</keyword>
<proteinExistence type="predicted"/>
<comment type="caution">
    <text evidence="5">The sequence shown here is derived from an EMBL/GenBank/DDBJ whole genome shotgun (WGS) entry which is preliminary data.</text>
</comment>
<dbReference type="EMBL" id="BLTE01000001">
    <property type="protein sequence ID" value="GFK92637.1"/>
    <property type="molecule type" value="Genomic_DNA"/>
</dbReference>
<dbReference type="Proteomes" id="UP000494245">
    <property type="component" value="Unassembled WGS sequence"/>
</dbReference>
<keyword evidence="1 5" id="KW-0808">Transferase</keyword>
<evidence type="ECO:0000259" key="4">
    <source>
        <dbReference type="Pfam" id="PF13439"/>
    </source>
</evidence>
<dbReference type="Gene3D" id="3.40.50.2000">
    <property type="entry name" value="Glycogen Phosphorylase B"/>
    <property type="match status" value="2"/>
</dbReference>
<dbReference type="GO" id="GO:0102710">
    <property type="term" value="F:D-inositol-3-phosphate glycosyltransferase activity"/>
    <property type="evidence" value="ECO:0007669"/>
    <property type="project" value="UniProtKB-EC"/>
</dbReference>
<reference evidence="5 6" key="1">
    <citation type="submission" date="2020-04" db="EMBL/GenBank/DDBJ databases">
        <authorList>
            <consortium name="Desulfovibrio sp. FSS-1 genome sequencing consortium"/>
            <person name="Shimoshige H."/>
            <person name="Kobayashi H."/>
            <person name="Maekawa T."/>
        </authorList>
    </citation>
    <scope>NUCLEOTIDE SEQUENCE [LARGE SCALE GENOMIC DNA]</scope>
    <source>
        <strain evidence="5 6">SIID29052-01</strain>
    </source>
</reference>
<dbReference type="InterPro" id="IPR001296">
    <property type="entry name" value="Glyco_trans_1"/>
</dbReference>
<dbReference type="AlphaFoldDB" id="A0A6V8LSP4"/>
<protein>
    <submittedName>
        <fullName evidence="5">D-inositol 3-phosphate glycosyltransferase</fullName>
        <ecNumber evidence="5">2.4.1.250</ecNumber>
    </submittedName>
</protein>
<name>A0A6V8LSP4_9BACT</name>
<dbReference type="GO" id="GO:0009103">
    <property type="term" value="P:lipopolysaccharide biosynthetic process"/>
    <property type="evidence" value="ECO:0007669"/>
    <property type="project" value="TreeGrafter"/>
</dbReference>
<evidence type="ECO:0000256" key="1">
    <source>
        <dbReference type="ARBA" id="ARBA00022679"/>
    </source>
</evidence>
<dbReference type="SUPFAM" id="SSF53756">
    <property type="entry name" value="UDP-Glycosyltransferase/glycogen phosphorylase"/>
    <property type="match status" value="1"/>
</dbReference>
<dbReference type="Pfam" id="PF13439">
    <property type="entry name" value="Glyco_transf_4"/>
    <property type="match status" value="1"/>
</dbReference>
<dbReference type="FunFam" id="3.40.50.2000:FF:000119">
    <property type="entry name" value="Glycosyl transferase group 1"/>
    <property type="match status" value="1"/>
</dbReference>
<evidence type="ECO:0000259" key="3">
    <source>
        <dbReference type="Pfam" id="PF00534"/>
    </source>
</evidence>
<accession>A0A6V8LSP4</accession>
<keyword evidence="5" id="KW-0328">Glycosyltransferase</keyword>
<dbReference type="EC" id="2.4.1.250" evidence="5"/>
<dbReference type="Pfam" id="PF00534">
    <property type="entry name" value="Glycos_transf_1"/>
    <property type="match status" value="1"/>
</dbReference>
<dbReference type="PANTHER" id="PTHR46401:SF2">
    <property type="entry name" value="GLYCOSYLTRANSFERASE WBBK-RELATED"/>
    <property type="match status" value="1"/>
</dbReference>
<dbReference type="CDD" id="cd03809">
    <property type="entry name" value="GT4_MtfB-like"/>
    <property type="match status" value="1"/>
</dbReference>
<gene>
    <name evidence="5" type="primary">mshA_1</name>
    <name evidence="5" type="ORF">NNJEOMEG_00462</name>
</gene>
<feature type="domain" description="Glycosyltransferase subfamily 4-like N-terminal" evidence="4">
    <location>
        <begin position="68"/>
        <end position="220"/>
    </location>
</feature>
<evidence type="ECO:0000256" key="2">
    <source>
        <dbReference type="SAM" id="MobiDB-lite"/>
    </source>
</evidence>
<organism evidence="5 6">
    <name type="scientific">Fundidesulfovibrio magnetotacticus</name>
    <dbReference type="NCBI Taxonomy" id="2730080"/>
    <lineage>
        <taxon>Bacteria</taxon>
        <taxon>Pseudomonadati</taxon>
        <taxon>Thermodesulfobacteriota</taxon>
        <taxon>Desulfovibrionia</taxon>
        <taxon>Desulfovibrionales</taxon>
        <taxon>Desulfovibrionaceae</taxon>
        <taxon>Fundidesulfovibrio</taxon>
    </lineage>
</organism>
<feature type="domain" description="Glycosyl transferase family 1" evidence="3">
    <location>
        <begin position="239"/>
        <end position="394"/>
    </location>
</feature>
<feature type="region of interest" description="Disordered" evidence="2">
    <location>
        <begin position="1"/>
        <end position="43"/>
    </location>
</feature>
<evidence type="ECO:0000313" key="6">
    <source>
        <dbReference type="Proteomes" id="UP000494245"/>
    </source>
</evidence>